<sequence length="155" mass="16078">MKKTSRAQVAALVVFVALASFIVVRRFYGDLLPTSWLASVFLWLLAIVCAVMGKQIRAAVDQGRIGFDRSQFGPSAIAAWLAVGRGAIYTGAIVGAVYLGLTGYLLLHVSTLVAAAEDLPGSVASLLAGGCCMVAGFYLESACEAPPPPSAEAAQ</sequence>
<dbReference type="RefSeq" id="WP_164472342.1">
    <property type="nucleotide sequence ID" value="NZ_CP033896.1"/>
</dbReference>
<keyword evidence="1" id="KW-1133">Transmembrane helix</keyword>
<dbReference type="KEGG" id="ccho:CCHOA_01625"/>
<feature type="transmembrane region" description="Helical" evidence="1">
    <location>
        <begin position="77"/>
        <end position="99"/>
    </location>
</feature>
<dbReference type="Proteomes" id="UP000269019">
    <property type="component" value="Chromosome"/>
</dbReference>
<protein>
    <recommendedName>
        <fullName evidence="4">DUF3180 domain-containing protein</fullName>
    </recommendedName>
</protein>
<accession>A0A3G6J4U2</accession>
<organism evidence="2 3">
    <name type="scientific">Corynebacterium choanae</name>
    <dbReference type="NCBI Taxonomy" id="1862358"/>
    <lineage>
        <taxon>Bacteria</taxon>
        <taxon>Bacillati</taxon>
        <taxon>Actinomycetota</taxon>
        <taxon>Actinomycetes</taxon>
        <taxon>Mycobacteriales</taxon>
        <taxon>Corynebacteriaceae</taxon>
        <taxon>Corynebacterium</taxon>
    </lineage>
</organism>
<keyword evidence="3" id="KW-1185">Reference proteome</keyword>
<feature type="transmembrane region" description="Helical" evidence="1">
    <location>
        <begin position="7"/>
        <end position="28"/>
    </location>
</feature>
<keyword evidence="1" id="KW-0812">Transmembrane</keyword>
<dbReference type="EMBL" id="CP033896">
    <property type="protein sequence ID" value="AZA12753.1"/>
    <property type="molecule type" value="Genomic_DNA"/>
</dbReference>
<evidence type="ECO:0000313" key="2">
    <source>
        <dbReference type="EMBL" id="AZA12753.1"/>
    </source>
</evidence>
<dbReference type="AlphaFoldDB" id="A0A3G6J4U2"/>
<evidence type="ECO:0008006" key="4">
    <source>
        <dbReference type="Google" id="ProtNLM"/>
    </source>
</evidence>
<name>A0A3G6J4U2_9CORY</name>
<keyword evidence="1" id="KW-0472">Membrane</keyword>
<evidence type="ECO:0000256" key="1">
    <source>
        <dbReference type="SAM" id="Phobius"/>
    </source>
</evidence>
<reference evidence="2 3" key="1">
    <citation type="submission" date="2018-11" db="EMBL/GenBank/DDBJ databases">
        <authorList>
            <person name="Kleinhagauer T."/>
            <person name="Glaeser S.P."/>
            <person name="Spergser J."/>
            <person name="Ruckert C."/>
            <person name="Kaempfer P."/>
            <person name="Busse H.-J."/>
        </authorList>
    </citation>
    <scope>NUCLEOTIDE SEQUENCE [LARGE SCALE GENOMIC DNA]</scope>
    <source>
        <strain evidence="2 3">200CH</strain>
    </source>
</reference>
<dbReference type="InterPro" id="IPR021517">
    <property type="entry name" value="DUF3180"/>
</dbReference>
<evidence type="ECO:0000313" key="3">
    <source>
        <dbReference type="Proteomes" id="UP000269019"/>
    </source>
</evidence>
<feature type="transmembrane region" description="Helical" evidence="1">
    <location>
        <begin position="34"/>
        <end position="56"/>
    </location>
</feature>
<dbReference type="Pfam" id="PF11377">
    <property type="entry name" value="DUF3180"/>
    <property type="match status" value="1"/>
</dbReference>
<gene>
    <name evidence="2" type="ORF">CCHOA_01625</name>
</gene>
<proteinExistence type="predicted"/>